<evidence type="ECO:0000313" key="2">
    <source>
        <dbReference type="EMBL" id="GEU78573.1"/>
    </source>
</evidence>
<feature type="compositionally biased region" description="Polar residues" evidence="1">
    <location>
        <begin position="893"/>
        <end position="903"/>
    </location>
</feature>
<reference evidence="2" key="1">
    <citation type="journal article" date="2019" name="Sci. Rep.">
        <title>Draft genome of Tanacetum cinerariifolium, the natural source of mosquito coil.</title>
        <authorList>
            <person name="Yamashiro T."/>
            <person name="Shiraishi A."/>
            <person name="Satake H."/>
            <person name="Nakayama K."/>
        </authorList>
    </citation>
    <scope>NUCLEOTIDE SEQUENCE</scope>
</reference>
<feature type="region of interest" description="Disordered" evidence="1">
    <location>
        <begin position="1068"/>
        <end position="1089"/>
    </location>
</feature>
<evidence type="ECO:0000256" key="1">
    <source>
        <dbReference type="SAM" id="MobiDB-lite"/>
    </source>
</evidence>
<feature type="compositionally biased region" description="Basic and acidic residues" evidence="1">
    <location>
        <begin position="911"/>
        <end position="921"/>
    </location>
</feature>
<dbReference type="EMBL" id="BKCJ010007701">
    <property type="protein sequence ID" value="GEU78573.1"/>
    <property type="molecule type" value="Genomic_DNA"/>
</dbReference>
<accession>A0A6L2MXG6</accession>
<comment type="caution">
    <text evidence="2">The sequence shown here is derived from an EMBL/GenBank/DDBJ whole genome shotgun (WGS) entry which is preliminary data.</text>
</comment>
<dbReference type="CDD" id="cd00303">
    <property type="entry name" value="retropepsin_like"/>
    <property type="match status" value="1"/>
</dbReference>
<dbReference type="InterPro" id="IPR021109">
    <property type="entry name" value="Peptidase_aspartic_dom_sf"/>
</dbReference>
<dbReference type="PANTHER" id="PTHR33067:SF35">
    <property type="entry name" value="ASPARTIC PEPTIDASE DDI1-TYPE DOMAIN-CONTAINING PROTEIN"/>
    <property type="match status" value="1"/>
</dbReference>
<feature type="region of interest" description="Disordered" evidence="1">
    <location>
        <begin position="345"/>
        <end position="365"/>
    </location>
</feature>
<proteinExistence type="predicted"/>
<dbReference type="AlphaFoldDB" id="A0A6L2MXG6"/>
<dbReference type="PANTHER" id="PTHR33067">
    <property type="entry name" value="RNA-DIRECTED DNA POLYMERASE-RELATED"/>
    <property type="match status" value="1"/>
</dbReference>
<feature type="region of interest" description="Disordered" evidence="1">
    <location>
        <begin position="876"/>
        <end position="921"/>
    </location>
</feature>
<evidence type="ECO:0008006" key="3">
    <source>
        <dbReference type="Google" id="ProtNLM"/>
    </source>
</evidence>
<sequence>MRTRRSYFPTNVTIPRRRRKQIFNIVEPELRTIVEMADNRTMAQMLQAPIKGYEDAIVVPPINANNFKLKQTLINLVQKLHQLDTFYNALNPNDQDALYSAAGGRFLIPCDFSEFDNCLALADLGASINHMPLSIWKKLRLPTLNDTKMMLELADRTISKPNGVAENVFVKVRKFYFPADFVVLDFIADPLILGRPFLSTAHAIIDVHEREIILRQDEQSLTLKCGDTPFISYNECQSLNKIDLIDAGESDFYSEEIENFLNDDSIPIGVENSVFDIEEDILFLERLLSEDLFPLPSMNPNQAKSSIEEPEHSFSMGYEHFSTMVKENKEKDKIETKPDKIKIKREVWKSPNSSPTKSKPSQSQESIKCGNILIHGTCLKYNSGTGNSFTYDTIPESFEEVQIITNPPPQCHFNICLCQICESNSHYGYECSQWVPLVYEPEPFYIQNFSDNDYSYDLPSVDPLIDHHCCYECGNSLNDFFCYQCTCEFCGNDAHVGCNCPTQVPSFQTLPSFPQQYPCCEDCEGLSKADHCQPPLYTVNHLIFNAHNDLLNSQNKLMEQVTSIDDQSLYDEDVSEKIFSNPLFEEEIIPMKIYQHHDNAESDLVESLRTHDSSLIISSKIDSLLDEFAGELTLLKLIPPGIGETDCDPEEDIHLIERLLYDNSSPHPPKEFVSENSNVAIESFSPPPIPVEGSDSFMEEIDLSFTPDDPMPPGIEEDDDDSKRDILILEEFLDNYSLSLHENESFYFDIPSSSRPPAKPPDGNTGILNIKMTGDISKQKVPMPRLTITRVSNQEKSPDLLSHQGLEIFQPSAECPMMIHRKNNPLLDNSFPISSSKLISSFDSILRASASLGNDPDEVAESSTKNLIPIPLEYEVTSDNESESNEPVKDDSSVFTTSTNPLFNDSDDVTSNDKESIHDVPIEESKVCSNPLFNDDEINSNELESQVESNFVESLSNHDHLEGPLMPIHIAEEERIRREHAEYISRMEMLFTINPRPHHMVNANTIIESIPPSLISIQDNDSQREIYIVTNTDELLPPGFKNDDSEGEIDVVEELHVENSISNSENVLSDNEEFDFDNPSVPRPSPKPPDVEFDFEPDYEEEISVVMNDSDELECLDPRDEFDVFTNVEDDVYFPFMFVIRIFLQYLIYPKVFYFLLSAESEDTILTLSLRVYGMEKVAYIFVLLCTLKSLRVYGANKIGPFLS</sequence>
<feature type="compositionally biased region" description="Low complexity" evidence="1">
    <location>
        <begin position="349"/>
        <end position="365"/>
    </location>
</feature>
<dbReference type="Gene3D" id="2.40.70.10">
    <property type="entry name" value="Acid Proteases"/>
    <property type="match status" value="1"/>
</dbReference>
<name>A0A6L2MXG6_TANCI</name>
<gene>
    <name evidence="2" type="ORF">Tci_050551</name>
</gene>
<protein>
    <recommendedName>
        <fullName evidence="3">Reverse transcriptase domain-containing protein</fullName>
    </recommendedName>
</protein>
<organism evidence="2">
    <name type="scientific">Tanacetum cinerariifolium</name>
    <name type="common">Dalmatian daisy</name>
    <name type="synonym">Chrysanthemum cinerariifolium</name>
    <dbReference type="NCBI Taxonomy" id="118510"/>
    <lineage>
        <taxon>Eukaryota</taxon>
        <taxon>Viridiplantae</taxon>
        <taxon>Streptophyta</taxon>
        <taxon>Embryophyta</taxon>
        <taxon>Tracheophyta</taxon>
        <taxon>Spermatophyta</taxon>
        <taxon>Magnoliopsida</taxon>
        <taxon>eudicotyledons</taxon>
        <taxon>Gunneridae</taxon>
        <taxon>Pentapetalae</taxon>
        <taxon>asterids</taxon>
        <taxon>campanulids</taxon>
        <taxon>Asterales</taxon>
        <taxon>Asteraceae</taxon>
        <taxon>Asteroideae</taxon>
        <taxon>Anthemideae</taxon>
        <taxon>Anthemidinae</taxon>
        <taxon>Tanacetum</taxon>
    </lineage>
</organism>